<proteinExistence type="predicted"/>
<reference evidence="2" key="1">
    <citation type="submission" date="2016-03" db="EMBL/GenBank/DDBJ databases">
        <title>Characterization of Acinetobacter baumannii phage vB_AbaM_ME3.</title>
        <authorList>
            <person name="Buttimer C.T.H."/>
            <person name="Elbreki M."/>
            <person name="Coffey A."/>
        </authorList>
    </citation>
    <scope>NUCLEOTIDE SEQUENCE [LARGE SCALE GENOMIC DNA]</scope>
</reference>
<evidence type="ECO:0000313" key="2">
    <source>
        <dbReference type="Proteomes" id="UP000225947"/>
    </source>
</evidence>
<dbReference type="InterPro" id="IPR055988">
    <property type="entry name" value="DUF7566"/>
</dbReference>
<keyword evidence="2" id="KW-1185">Reference proteome</keyword>
<evidence type="ECO:0000313" key="1">
    <source>
        <dbReference type="EMBL" id="AND75337.1"/>
    </source>
</evidence>
<protein>
    <submittedName>
        <fullName evidence="1">Uncharacterized protein</fullName>
    </submittedName>
</protein>
<dbReference type="Proteomes" id="UP000225947">
    <property type="component" value="Segment"/>
</dbReference>
<dbReference type="Pfam" id="PF24450">
    <property type="entry name" value="DUF7566"/>
    <property type="match status" value="1"/>
</dbReference>
<gene>
    <name evidence="1" type="ORF">ME3_176</name>
</gene>
<sequence length="317" mass="35460">MAINRSEIIRVSIFLKFFNISLEQYFNLSTVPFPVITEYGRVIYRRDSEYFCYDMTDSRPNDTDRSRMSETDIRDLCFIDLALFDPVKSFSHRYSRSNTDRASLTIKDDIISVQTAKSSRDLDFKKDTGIMLKVFRAQSEAYPFTSLDLVNDVSDLYDKITNPIEYKGVYDPIHNLIHVEPINSSNPSKENTLMSSIVSTTLDKNKEALITATKLEVGNIALDLVTKQLVKALPEPMQVLVGQSPLVKIAVANLANVVVSQLSVSDPRITAINDAMLTVAFAETIRTFNFQEIIESALSGIPKGSLDLITGAQSSTS</sequence>
<accession>A0A172Q0G7</accession>
<name>A0A172Q0G7_9CAUD</name>
<dbReference type="EMBL" id="KU935715">
    <property type="protein sequence ID" value="AND75337.1"/>
    <property type="molecule type" value="Genomic_DNA"/>
</dbReference>
<organism evidence="1 2">
    <name type="scientific">Acinetobacter phage vB_AbaM_ME3</name>
    <dbReference type="NCBI Taxonomy" id="1837876"/>
    <lineage>
        <taxon>Viruses</taxon>
        <taxon>Duplodnaviria</taxon>
        <taxon>Heunggongvirae</taxon>
        <taxon>Uroviricota</taxon>
        <taxon>Caudoviricetes</taxon>
        <taxon>Metrivirus</taxon>
        <taxon>Metrivirus ME3</taxon>
    </lineage>
</organism>